<keyword evidence="3" id="KW-1185">Reference proteome</keyword>
<protein>
    <submittedName>
        <fullName evidence="2">Uncharacterized protein</fullName>
    </submittedName>
</protein>
<dbReference type="EnsemblPlants" id="Bo7g015000.1">
    <property type="protein sequence ID" value="Bo7g015000.1"/>
    <property type="gene ID" value="Bo7g015000"/>
</dbReference>
<dbReference type="eggNOG" id="KOG1337">
    <property type="taxonomic scope" value="Eukaryota"/>
</dbReference>
<evidence type="ECO:0000313" key="3">
    <source>
        <dbReference type="Proteomes" id="UP000032141"/>
    </source>
</evidence>
<feature type="compositionally biased region" description="Polar residues" evidence="1">
    <location>
        <begin position="147"/>
        <end position="171"/>
    </location>
</feature>
<proteinExistence type="predicted"/>
<dbReference type="InterPro" id="IPR046341">
    <property type="entry name" value="SET_dom_sf"/>
</dbReference>
<organism evidence="2 3">
    <name type="scientific">Brassica oleracea var. oleracea</name>
    <dbReference type="NCBI Taxonomy" id="109376"/>
    <lineage>
        <taxon>Eukaryota</taxon>
        <taxon>Viridiplantae</taxon>
        <taxon>Streptophyta</taxon>
        <taxon>Embryophyta</taxon>
        <taxon>Tracheophyta</taxon>
        <taxon>Spermatophyta</taxon>
        <taxon>Magnoliopsida</taxon>
        <taxon>eudicotyledons</taxon>
        <taxon>Gunneridae</taxon>
        <taxon>Pentapetalae</taxon>
        <taxon>rosids</taxon>
        <taxon>malvids</taxon>
        <taxon>Brassicales</taxon>
        <taxon>Brassicaceae</taxon>
        <taxon>Brassiceae</taxon>
        <taxon>Brassica</taxon>
    </lineage>
</organism>
<dbReference type="Proteomes" id="UP000032141">
    <property type="component" value="Chromosome C7"/>
</dbReference>
<reference evidence="2 3" key="1">
    <citation type="journal article" date="2014" name="Genome Biol.">
        <title>Transcriptome and methylome profiling reveals relics of genome dominance in the mesopolyploid Brassica oleracea.</title>
        <authorList>
            <person name="Parkin I.A."/>
            <person name="Koh C."/>
            <person name="Tang H."/>
            <person name="Robinson S.J."/>
            <person name="Kagale S."/>
            <person name="Clarke W.E."/>
            <person name="Town C.D."/>
            <person name="Nixon J."/>
            <person name="Krishnakumar V."/>
            <person name="Bidwell S.L."/>
            <person name="Denoeud F."/>
            <person name="Belcram H."/>
            <person name="Links M.G."/>
            <person name="Just J."/>
            <person name="Clarke C."/>
            <person name="Bender T."/>
            <person name="Huebert T."/>
            <person name="Mason A.S."/>
            <person name="Pires J.C."/>
            <person name="Barker G."/>
            <person name="Moore J."/>
            <person name="Walley P.G."/>
            <person name="Manoli S."/>
            <person name="Batley J."/>
            <person name="Edwards D."/>
            <person name="Nelson M.N."/>
            <person name="Wang X."/>
            <person name="Paterson A.H."/>
            <person name="King G."/>
            <person name="Bancroft I."/>
            <person name="Chalhoub B."/>
            <person name="Sharpe A.G."/>
        </authorList>
    </citation>
    <scope>NUCLEOTIDE SEQUENCE</scope>
    <source>
        <strain evidence="2 3">cv. TO1000</strain>
    </source>
</reference>
<evidence type="ECO:0000313" key="2">
    <source>
        <dbReference type="EnsemblPlants" id="Bo7g015000.1"/>
    </source>
</evidence>
<dbReference type="Gramene" id="Bo7g015000.1">
    <property type="protein sequence ID" value="Bo7g015000.1"/>
    <property type="gene ID" value="Bo7g015000"/>
</dbReference>
<feature type="region of interest" description="Disordered" evidence="1">
    <location>
        <begin position="147"/>
        <end position="177"/>
    </location>
</feature>
<dbReference type="STRING" id="109376.A0A0D3D3K0"/>
<dbReference type="SUPFAM" id="SSF82199">
    <property type="entry name" value="SET domain"/>
    <property type="match status" value="1"/>
</dbReference>
<dbReference type="Gene3D" id="3.90.1410.10">
    <property type="entry name" value="set domain protein methyltransferase, domain 1"/>
    <property type="match status" value="1"/>
</dbReference>
<evidence type="ECO:0000256" key="1">
    <source>
        <dbReference type="SAM" id="MobiDB-lite"/>
    </source>
</evidence>
<sequence length="177" mass="19626">DGSSVPLHKLRTQPLTLSFPPLPASRYRPGIHCSVSAGETTKRSLENVPDIYHGGCEIDSVKNATSLKRWLSDSSLPPQKRAIDRVDIGERGVVASRNLRKGEKLLFVPPSHVISANSEHKSVIQRQQSLPIVEKKPKFSEQLIVQNQKHLASDQQSPQLEEVQELSSSKPPDTKVE</sequence>
<reference evidence="2" key="2">
    <citation type="submission" date="2015-03" db="UniProtKB">
        <authorList>
            <consortium name="EnsemblPlants"/>
        </authorList>
    </citation>
    <scope>IDENTIFICATION</scope>
</reference>
<accession>A0A0D3D3K0</accession>
<dbReference type="HOGENOM" id="CLU_1521616_0_0_1"/>
<name>A0A0D3D3K0_BRAOL</name>
<dbReference type="AlphaFoldDB" id="A0A0D3D3K0"/>